<feature type="binding site" evidence="4">
    <location>
        <position position="193"/>
    </location>
    <ligand>
        <name>Zn(2+)</name>
        <dbReference type="ChEBI" id="CHEBI:29105"/>
        <label>1</label>
    </ligand>
</feature>
<evidence type="ECO:0000256" key="3">
    <source>
        <dbReference type="ARBA" id="ARBA00022833"/>
    </source>
</evidence>
<evidence type="ECO:0000256" key="1">
    <source>
        <dbReference type="ARBA" id="ARBA00022723"/>
    </source>
</evidence>
<keyword evidence="2 4" id="KW-0378">Hydrolase</keyword>
<proteinExistence type="inferred from homology"/>
<dbReference type="InterPro" id="IPR004013">
    <property type="entry name" value="PHP_dom"/>
</dbReference>
<feature type="binding site" evidence="4">
    <location>
        <position position="41"/>
    </location>
    <ligand>
        <name>Zn(2+)</name>
        <dbReference type="ChEBI" id="CHEBI:29105"/>
        <label>2</label>
    </ligand>
</feature>
<protein>
    <submittedName>
        <fullName evidence="6">Phosphatase</fullName>
    </submittedName>
</protein>
<evidence type="ECO:0000259" key="5">
    <source>
        <dbReference type="SMART" id="SM00481"/>
    </source>
</evidence>
<dbReference type="EMBL" id="JAOWKX010000007">
    <property type="protein sequence ID" value="MCV2885709.1"/>
    <property type="molecule type" value="Genomic_DNA"/>
</dbReference>
<feature type="binding site" evidence="4">
    <location>
        <position position="16"/>
    </location>
    <ligand>
        <name>Zn(2+)</name>
        <dbReference type="ChEBI" id="CHEBI:29105"/>
        <label>2</label>
    </ligand>
</feature>
<dbReference type="HAMAP" id="MF_01561">
    <property type="entry name" value="YcdX_phosphat"/>
    <property type="match status" value="1"/>
</dbReference>
<sequence>MLIEVDTHSHTVASTHAYSTVGEYVQQAKAKGLKMISLTEHGPQMPDSPHPWHFGNRSVIPRVIDGIGVLRGIEANILPDNGKLDIPKNLHPYLDFAIASFHEPVFPPKDKATHTRAVINAIQSGQCQIIGHPGNPNYPLDYEEVIRAAKDANVLIEINNSSFTHSRVGSEENCTRIMELVDTLDWQVVFSSDAHIAYHVGDTHQCEEKAAAVDFPLERVVNTSAKRFLQFLESHDKNVGIAFEQWLKAMT</sequence>
<evidence type="ECO:0000313" key="7">
    <source>
        <dbReference type="Proteomes" id="UP001652504"/>
    </source>
</evidence>
<keyword evidence="3 4" id="KW-0862">Zinc</keyword>
<feature type="binding site" evidence="4">
    <location>
        <position position="195"/>
    </location>
    <ligand>
        <name>Zn(2+)</name>
        <dbReference type="ChEBI" id="CHEBI:29105"/>
        <label>2</label>
    </ligand>
</feature>
<feature type="binding site" evidence="4">
    <location>
        <position position="74"/>
    </location>
    <ligand>
        <name>Zn(2+)</name>
        <dbReference type="ChEBI" id="CHEBI:29105"/>
        <label>1</label>
    </ligand>
</feature>
<gene>
    <name evidence="6" type="ORF">OE749_13505</name>
</gene>
<evidence type="ECO:0000256" key="2">
    <source>
        <dbReference type="ARBA" id="ARBA00022801"/>
    </source>
</evidence>
<dbReference type="InterPro" id="IPR016195">
    <property type="entry name" value="Pol/histidinol_Pase-like"/>
</dbReference>
<dbReference type="SUPFAM" id="SSF89550">
    <property type="entry name" value="PHP domain-like"/>
    <property type="match status" value="1"/>
</dbReference>
<feature type="binding site" evidence="4">
    <location>
        <position position="102"/>
    </location>
    <ligand>
        <name>Zn(2+)</name>
        <dbReference type="ChEBI" id="CHEBI:29105"/>
        <label>3</label>
    </ligand>
</feature>
<feature type="binding site" evidence="4">
    <location>
        <position position="74"/>
    </location>
    <ligand>
        <name>Zn(2+)</name>
        <dbReference type="ChEBI" id="CHEBI:29105"/>
        <label>3</label>
    </ligand>
</feature>
<comment type="cofactor">
    <cofactor evidence="4">
        <name>Zn(2+)</name>
        <dbReference type="ChEBI" id="CHEBI:29105"/>
    </cofactor>
    <text evidence="4">Binds 3 Zn(2+) ions per subunit.</text>
</comment>
<name>A0ABT3AAM4_9ALTE</name>
<feature type="binding site" evidence="4">
    <location>
        <position position="10"/>
    </location>
    <ligand>
        <name>Zn(2+)</name>
        <dbReference type="ChEBI" id="CHEBI:29105"/>
        <label>1</label>
    </ligand>
</feature>
<dbReference type="InterPro" id="IPR023710">
    <property type="entry name" value="Phosphatase_YcdX_put"/>
</dbReference>
<dbReference type="RefSeq" id="WP_263712997.1">
    <property type="nucleotide sequence ID" value="NZ_JAOWKX010000007.1"/>
</dbReference>
<dbReference type="InterPro" id="IPR050243">
    <property type="entry name" value="PHP_phosphatase"/>
</dbReference>
<evidence type="ECO:0000256" key="4">
    <source>
        <dbReference type="HAMAP-Rule" id="MF_01561"/>
    </source>
</evidence>
<comment type="similarity">
    <text evidence="4">Belongs to the PHP family.</text>
</comment>
<reference evidence="6 7" key="1">
    <citation type="submission" date="2022-10" db="EMBL/GenBank/DDBJ databases">
        <title>Aestuariibacter sp. AA17 isolated from Montipora capitata coral fragment.</title>
        <authorList>
            <person name="Emsley S.A."/>
            <person name="Pfannmuller K.M."/>
            <person name="Loughran R.M."/>
            <person name="Shlafstein M."/>
            <person name="Papke E."/>
            <person name="Saw J.H."/>
            <person name="Ushijima B."/>
            <person name="Videau P."/>
        </authorList>
    </citation>
    <scope>NUCLEOTIDE SEQUENCE [LARGE SCALE GENOMIC DNA]</scope>
    <source>
        <strain evidence="6 7">AA17</strain>
    </source>
</reference>
<comment type="caution">
    <text evidence="6">The sequence shown here is derived from an EMBL/GenBank/DDBJ whole genome shotgun (WGS) entry which is preliminary data.</text>
</comment>
<feature type="domain" description="Polymerase/histidinol phosphatase N-terminal" evidence="5">
    <location>
        <begin position="5"/>
        <end position="79"/>
    </location>
</feature>
<dbReference type="Proteomes" id="UP001652504">
    <property type="component" value="Unassembled WGS sequence"/>
</dbReference>
<keyword evidence="7" id="KW-1185">Reference proteome</keyword>
<organism evidence="6 7">
    <name type="scientific">Fluctibacter corallii</name>
    <dbReference type="NCBI Taxonomy" id="2984329"/>
    <lineage>
        <taxon>Bacteria</taxon>
        <taxon>Pseudomonadati</taxon>
        <taxon>Pseudomonadota</taxon>
        <taxon>Gammaproteobacteria</taxon>
        <taxon>Alteromonadales</taxon>
        <taxon>Alteromonadaceae</taxon>
        <taxon>Fluctibacter</taxon>
    </lineage>
</organism>
<feature type="binding site" evidence="4">
    <location>
        <position position="8"/>
    </location>
    <ligand>
        <name>Zn(2+)</name>
        <dbReference type="ChEBI" id="CHEBI:29105"/>
        <label>1</label>
    </ligand>
</feature>
<dbReference type="PANTHER" id="PTHR36928:SF1">
    <property type="entry name" value="PHOSPHATASE YCDX-RELATED"/>
    <property type="match status" value="1"/>
</dbReference>
<keyword evidence="1 4" id="KW-0479">Metal-binding</keyword>
<dbReference type="Pfam" id="PF02811">
    <property type="entry name" value="PHP"/>
    <property type="match status" value="1"/>
</dbReference>
<dbReference type="SMART" id="SM00481">
    <property type="entry name" value="POLIIIAc"/>
    <property type="match status" value="1"/>
</dbReference>
<dbReference type="PANTHER" id="PTHR36928">
    <property type="entry name" value="PHOSPHATASE YCDX-RELATED"/>
    <property type="match status" value="1"/>
</dbReference>
<feature type="binding site" evidence="4">
    <location>
        <position position="132"/>
    </location>
    <ligand>
        <name>Zn(2+)</name>
        <dbReference type="ChEBI" id="CHEBI:29105"/>
        <label>3</label>
    </ligand>
</feature>
<evidence type="ECO:0000313" key="6">
    <source>
        <dbReference type="EMBL" id="MCV2885709.1"/>
    </source>
</evidence>
<dbReference type="NCBIfam" id="NF006702">
    <property type="entry name" value="PRK09248.1"/>
    <property type="match status" value="1"/>
</dbReference>
<accession>A0ABT3AAM4</accession>
<dbReference type="InterPro" id="IPR003141">
    <property type="entry name" value="Pol/His_phosphatase_N"/>
</dbReference>
<dbReference type="Gene3D" id="3.20.20.140">
    <property type="entry name" value="Metal-dependent hydrolases"/>
    <property type="match status" value="1"/>
</dbReference>
<dbReference type="CDD" id="cd07437">
    <property type="entry name" value="PHP_HisPPase_Ycdx_like"/>
    <property type="match status" value="1"/>
</dbReference>